<gene>
    <name evidence="6" type="ORF">C7M71_029430</name>
</gene>
<sequence>MTAPPTDDSSPAVDPELAHYLAQHAAPAACADALIRDGQGRILLVDPTYKEGWDLPGGMLEDEEPVRALAREVDEELGLAIEVGRLLAVDTLPAAVYGRTVLAFLYAGHAHGEPAASALTLQDSEIRAAGFFPEEEALALLPEPVSRRLSAALAAERGSYTAVLRDGHRLPVRRRDHYALLPAPMVAATVLLTDTAGRVLVLDPRDKRHLELPGGMVEAQESPGQAAARELAEELGLAVPVGRLLAVDTSPASATRHGRAQLCLVFAAPPLTAAQAEDLVFVDGEVRAAYWMDRKEAAVRLPARLAARVAAGLAALASGGIVHLEQGVPVAAPVAPSLRARAAEARAAMVERLEDEGVLTDPAVRRALLAVPREVLLPRCYVRRPTAPGRPKAWQLLDGADPRDQAEWLVRIHDGGAVPVRQGGEPLDAAERGQVVTGGGFTVRSAAVAATVEVLQALSPAAGDRVLELGTGPGVVTAALCELVGGGAVTTVEADPQVAEAARARLAALGYRPRIVHGDGAGGCPGARFDRIVLSFAVRCLPPALLEQLADGGLLLAPLTTGAPGRPARATVVRSRGGLSAVLRPVGSGHRPLRGPDRATAPPQLPTGPVAVRRSTVSPPARTEGGFWLAAEHLVPGLVLADGAVGGEVAVHAPGERSSAVVRPDGGCWTVEYTGPRDLWAEVEDVHGRWVRAGRPDHYRIDLSDPAAQRVTGGSGRRPLEWHLPSAPTASAAAEPHEEIRR</sequence>
<feature type="domain" description="Nudix hydrolase" evidence="5">
    <location>
        <begin position="25"/>
        <end position="154"/>
    </location>
</feature>
<dbReference type="InterPro" id="IPR020596">
    <property type="entry name" value="rRNA_Ade_Mease_Trfase_CS"/>
</dbReference>
<dbReference type="EMBL" id="CP031264">
    <property type="protein sequence ID" value="AXI80890.1"/>
    <property type="molecule type" value="Genomic_DNA"/>
</dbReference>
<evidence type="ECO:0000256" key="4">
    <source>
        <dbReference type="SAM" id="MobiDB-lite"/>
    </source>
</evidence>
<evidence type="ECO:0000256" key="3">
    <source>
        <dbReference type="ARBA" id="ARBA00022842"/>
    </source>
</evidence>
<protein>
    <submittedName>
        <fullName evidence="6">NUDIX domain-containing protein</fullName>
    </submittedName>
</protein>
<feature type="region of interest" description="Disordered" evidence="4">
    <location>
        <begin position="585"/>
        <end position="617"/>
    </location>
</feature>
<accession>A0A345T4I5</accession>
<keyword evidence="2" id="KW-0378">Hydrolase</keyword>
<dbReference type="RefSeq" id="WP_111490685.1">
    <property type="nucleotide sequence ID" value="NZ_CP031264.1"/>
</dbReference>
<evidence type="ECO:0000313" key="6">
    <source>
        <dbReference type="EMBL" id="AXI80890.1"/>
    </source>
</evidence>
<feature type="domain" description="Nudix hydrolase" evidence="5">
    <location>
        <begin position="146"/>
        <end position="314"/>
    </location>
</feature>
<name>A0A345T4I5_9ACTN</name>
<dbReference type="InterPro" id="IPR020084">
    <property type="entry name" value="NUDIX_hydrolase_CS"/>
</dbReference>
<dbReference type="PANTHER" id="PTHR43046">
    <property type="entry name" value="GDP-MANNOSE MANNOSYL HYDROLASE"/>
    <property type="match status" value="1"/>
</dbReference>
<evidence type="ECO:0000256" key="1">
    <source>
        <dbReference type="ARBA" id="ARBA00001946"/>
    </source>
</evidence>
<dbReference type="InterPro" id="IPR000086">
    <property type="entry name" value="NUDIX_hydrolase_dom"/>
</dbReference>
<dbReference type="SUPFAM" id="SSF53335">
    <property type="entry name" value="S-adenosyl-L-methionine-dependent methyltransferases"/>
    <property type="match status" value="1"/>
</dbReference>
<dbReference type="CDD" id="cd18876">
    <property type="entry name" value="NUDIX_Hydrolase"/>
    <property type="match status" value="2"/>
</dbReference>
<keyword evidence="7" id="KW-1185">Reference proteome</keyword>
<dbReference type="Gene3D" id="3.90.79.10">
    <property type="entry name" value="Nucleoside Triphosphate Pyrophosphohydrolase"/>
    <property type="match status" value="2"/>
</dbReference>
<dbReference type="InterPro" id="IPR029063">
    <property type="entry name" value="SAM-dependent_MTases_sf"/>
</dbReference>
<keyword evidence="3" id="KW-0460">Magnesium</keyword>
<dbReference type="KEGG" id="stri:C7M71_029430"/>
<dbReference type="AlphaFoldDB" id="A0A345T4I5"/>
<dbReference type="SUPFAM" id="SSF55811">
    <property type="entry name" value="Nudix"/>
    <property type="match status" value="2"/>
</dbReference>
<comment type="cofactor">
    <cofactor evidence="1">
        <name>Mg(2+)</name>
        <dbReference type="ChEBI" id="CHEBI:18420"/>
    </cofactor>
</comment>
<organism evidence="6 7">
    <name type="scientific">Peterkaempfera bronchialis</name>
    <dbReference type="NCBI Taxonomy" id="2126346"/>
    <lineage>
        <taxon>Bacteria</taxon>
        <taxon>Bacillati</taxon>
        <taxon>Actinomycetota</taxon>
        <taxon>Actinomycetes</taxon>
        <taxon>Kitasatosporales</taxon>
        <taxon>Streptomycetaceae</taxon>
        <taxon>Peterkaempfera</taxon>
    </lineage>
</organism>
<dbReference type="GO" id="GO:0016787">
    <property type="term" value="F:hydrolase activity"/>
    <property type="evidence" value="ECO:0007669"/>
    <property type="project" value="UniProtKB-KW"/>
</dbReference>
<dbReference type="PANTHER" id="PTHR43046:SF12">
    <property type="entry name" value="GDP-MANNOSE MANNOSYL HYDROLASE"/>
    <property type="match status" value="1"/>
</dbReference>
<evidence type="ECO:0000259" key="5">
    <source>
        <dbReference type="PROSITE" id="PS51462"/>
    </source>
</evidence>
<proteinExistence type="predicted"/>
<dbReference type="Pfam" id="PF01135">
    <property type="entry name" value="PCMT"/>
    <property type="match status" value="1"/>
</dbReference>
<dbReference type="Gene3D" id="3.40.50.150">
    <property type="entry name" value="Vaccinia Virus protein VP39"/>
    <property type="match status" value="1"/>
</dbReference>
<dbReference type="PROSITE" id="PS51462">
    <property type="entry name" value="NUDIX"/>
    <property type="match status" value="2"/>
</dbReference>
<dbReference type="PROSITE" id="PS01131">
    <property type="entry name" value="RRNA_A_DIMETH"/>
    <property type="match status" value="1"/>
</dbReference>
<evidence type="ECO:0000313" key="7">
    <source>
        <dbReference type="Proteomes" id="UP000249340"/>
    </source>
</evidence>
<dbReference type="PROSITE" id="PS00893">
    <property type="entry name" value="NUDIX_BOX"/>
    <property type="match status" value="2"/>
</dbReference>
<evidence type="ECO:0000256" key="2">
    <source>
        <dbReference type="ARBA" id="ARBA00022801"/>
    </source>
</evidence>
<dbReference type="OrthoDB" id="3849890at2"/>
<reference evidence="7" key="1">
    <citation type="submission" date="2018-07" db="EMBL/GenBank/DDBJ databases">
        <title>Streptacidiphilus bronchialis DSM 106435 chromosome.</title>
        <authorList>
            <person name="Batra D."/>
            <person name="Gulvik C.A."/>
        </authorList>
    </citation>
    <scope>NUCLEOTIDE SEQUENCE [LARGE SCALE GENOMIC DNA]</scope>
    <source>
        <strain evidence="7">DSM 106435</strain>
    </source>
</reference>
<dbReference type="Proteomes" id="UP000249340">
    <property type="component" value="Chromosome"/>
</dbReference>
<feature type="region of interest" description="Disordered" evidence="4">
    <location>
        <begin position="706"/>
        <end position="742"/>
    </location>
</feature>
<dbReference type="Pfam" id="PF00293">
    <property type="entry name" value="NUDIX"/>
    <property type="match status" value="2"/>
</dbReference>
<dbReference type="CDD" id="cd02440">
    <property type="entry name" value="AdoMet_MTases"/>
    <property type="match status" value="1"/>
</dbReference>
<feature type="compositionally biased region" description="Low complexity" evidence="4">
    <location>
        <begin position="725"/>
        <end position="734"/>
    </location>
</feature>
<dbReference type="InterPro" id="IPR015797">
    <property type="entry name" value="NUDIX_hydrolase-like_dom_sf"/>
</dbReference>
<dbReference type="GO" id="GO:0000179">
    <property type="term" value="F:rRNA (adenine-N6,N6-)-dimethyltransferase activity"/>
    <property type="evidence" value="ECO:0007669"/>
    <property type="project" value="InterPro"/>
</dbReference>